<dbReference type="Proteomes" id="UP000273807">
    <property type="component" value="Unassembled WGS sequence"/>
</dbReference>
<accession>A0A3N0C9I2</accession>
<reference evidence="1 2" key="1">
    <citation type="submission" date="2018-10" db="EMBL/GenBank/DDBJ databases">
        <title>Genome sequencing of Arthrobacter oryzae TNB02.</title>
        <authorList>
            <person name="Cho Y.-J."/>
            <person name="Cho A."/>
            <person name="Kim O.-S."/>
        </authorList>
    </citation>
    <scope>NUCLEOTIDE SEQUENCE [LARGE SCALE GENOMIC DNA]</scope>
    <source>
        <strain evidence="1 2">TNB02</strain>
    </source>
</reference>
<organism evidence="1 2">
    <name type="scientific">Arthrobacter oryzae</name>
    <dbReference type="NCBI Taxonomy" id="409290"/>
    <lineage>
        <taxon>Bacteria</taxon>
        <taxon>Bacillati</taxon>
        <taxon>Actinomycetota</taxon>
        <taxon>Actinomycetes</taxon>
        <taxon>Micrococcales</taxon>
        <taxon>Micrococcaceae</taxon>
        <taxon>Arthrobacter</taxon>
    </lineage>
</organism>
<proteinExistence type="predicted"/>
<evidence type="ECO:0000313" key="2">
    <source>
        <dbReference type="Proteomes" id="UP000273807"/>
    </source>
</evidence>
<evidence type="ECO:0008006" key="3">
    <source>
        <dbReference type="Google" id="ProtNLM"/>
    </source>
</evidence>
<keyword evidence="2" id="KW-1185">Reference proteome</keyword>
<protein>
    <recommendedName>
        <fullName evidence="3">Halobacterial output domain-containing protein</fullName>
    </recommendedName>
</protein>
<comment type="caution">
    <text evidence="1">The sequence shown here is derived from an EMBL/GenBank/DDBJ whole genome shotgun (WGS) entry which is preliminary data.</text>
</comment>
<dbReference type="AlphaFoldDB" id="A0A3N0C9I2"/>
<gene>
    <name evidence="1" type="ORF">D7003_02260</name>
</gene>
<sequence length="75" mass="7875">MTESENYSAEAEASSMDPHDWGRAMALAVTRLAEQLAPEDSEDIHAALVGKDLCLTITDDDEGVVIKVSTAPGAG</sequence>
<dbReference type="OrthoDB" id="4947899at2"/>
<evidence type="ECO:0000313" key="1">
    <source>
        <dbReference type="EMBL" id="RNL59811.1"/>
    </source>
</evidence>
<dbReference type="RefSeq" id="WP_123253877.1">
    <property type="nucleotide sequence ID" value="NZ_RBED01000034.1"/>
</dbReference>
<dbReference type="EMBL" id="RBED01000034">
    <property type="protein sequence ID" value="RNL59811.1"/>
    <property type="molecule type" value="Genomic_DNA"/>
</dbReference>
<name>A0A3N0C9I2_9MICC</name>